<dbReference type="SUPFAM" id="SSF53850">
    <property type="entry name" value="Periplasmic binding protein-like II"/>
    <property type="match status" value="1"/>
</dbReference>
<dbReference type="PANTHER" id="PTHR30126">
    <property type="entry name" value="HTH-TYPE TRANSCRIPTIONAL REGULATOR"/>
    <property type="match status" value="1"/>
</dbReference>
<dbReference type="RefSeq" id="WP_115671539.1">
    <property type="nucleotide sequence ID" value="NZ_UEYP01000010.1"/>
</dbReference>
<dbReference type="InterPro" id="IPR036388">
    <property type="entry name" value="WH-like_DNA-bd_sf"/>
</dbReference>
<reference evidence="8" key="1">
    <citation type="submission" date="2018-07" db="EMBL/GenBank/DDBJ databases">
        <authorList>
            <person name="Peiro R."/>
            <person name="Begona"/>
            <person name="Cbmso G."/>
            <person name="Lopez M."/>
            <person name="Gonzalez S."/>
        </authorList>
    </citation>
    <scope>NUCLEOTIDE SEQUENCE [LARGE SCALE GENOMIC DNA]</scope>
</reference>
<dbReference type="OrthoDB" id="9808620at2"/>
<dbReference type="CDD" id="cd08420">
    <property type="entry name" value="PBP2_CysL_like"/>
    <property type="match status" value="1"/>
</dbReference>
<sequence length="307" mass="32990">MTFEQLSIFVAVAEREHLTRAAAAIGLTPSAVSAAIRNLEAYYRVALFHRVGRRIELTTEGRLFLDEARATLARARAAELMLSELGGLSRGRLAVHASQTVASYWLPPLLMRFHAEYPGVELELTIGNTRSVAQAVNLGTADIGFVEGVVLDPALAVIKVADDALLVATAPDHPFADRRALSPRQLVEETGWVMREVGSGTRSTFEETLRRLGEDPGGLRTVLTLPSNEAVLSAVVAGPCAAVVSGIAAACRMRDGNLVAANFALPARQFSVLRHKERRPSRAASMLEKMSRDVPSVPARPQGLAVP</sequence>
<dbReference type="Proteomes" id="UP000254764">
    <property type="component" value="Unassembled WGS sequence"/>
</dbReference>
<dbReference type="InterPro" id="IPR005119">
    <property type="entry name" value="LysR_subst-bd"/>
</dbReference>
<gene>
    <name evidence="7" type="ORF">RHIZ70_70</name>
</gene>
<dbReference type="Pfam" id="PF03466">
    <property type="entry name" value="LysR_substrate"/>
    <property type="match status" value="1"/>
</dbReference>
<evidence type="ECO:0000313" key="7">
    <source>
        <dbReference type="EMBL" id="SSC64362.1"/>
    </source>
</evidence>
<protein>
    <recommendedName>
        <fullName evidence="6">HTH lysR-type domain-containing protein</fullName>
    </recommendedName>
</protein>
<evidence type="ECO:0000256" key="2">
    <source>
        <dbReference type="ARBA" id="ARBA00023015"/>
    </source>
</evidence>
<evidence type="ECO:0000256" key="1">
    <source>
        <dbReference type="ARBA" id="ARBA00009437"/>
    </source>
</evidence>
<accession>A0A376A9B6</accession>
<dbReference type="AlphaFoldDB" id="A0A376A9B6"/>
<feature type="domain" description="HTH lysR-type" evidence="6">
    <location>
        <begin position="1"/>
        <end position="58"/>
    </location>
</feature>
<organism evidence="7 8">
    <name type="scientific">Ciceribacter selenitireducens ATCC BAA-1503</name>
    <dbReference type="NCBI Taxonomy" id="1336235"/>
    <lineage>
        <taxon>Bacteria</taxon>
        <taxon>Pseudomonadati</taxon>
        <taxon>Pseudomonadota</taxon>
        <taxon>Alphaproteobacteria</taxon>
        <taxon>Hyphomicrobiales</taxon>
        <taxon>Rhizobiaceae</taxon>
        <taxon>Ciceribacter</taxon>
    </lineage>
</organism>
<dbReference type="SUPFAM" id="SSF46785">
    <property type="entry name" value="Winged helix' DNA-binding domain"/>
    <property type="match status" value="1"/>
</dbReference>
<dbReference type="Pfam" id="PF00126">
    <property type="entry name" value="HTH_1"/>
    <property type="match status" value="1"/>
</dbReference>
<proteinExistence type="inferred from homology"/>
<dbReference type="Gene3D" id="3.40.190.290">
    <property type="match status" value="1"/>
</dbReference>
<dbReference type="GO" id="GO:0003700">
    <property type="term" value="F:DNA-binding transcription factor activity"/>
    <property type="evidence" value="ECO:0007669"/>
    <property type="project" value="InterPro"/>
</dbReference>
<dbReference type="Gene3D" id="1.10.10.10">
    <property type="entry name" value="Winged helix-like DNA-binding domain superfamily/Winged helix DNA-binding domain"/>
    <property type="match status" value="1"/>
</dbReference>
<dbReference type="EMBL" id="UEYP01000010">
    <property type="protein sequence ID" value="SSC64362.1"/>
    <property type="molecule type" value="Genomic_DNA"/>
</dbReference>
<evidence type="ECO:0000256" key="4">
    <source>
        <dbReference type="ARBA" id="ARBA00023163"/>
    </source>
</evidence>
<dbReference type="InterPro" id="IPR036390">
    <property type="entry name" value="WH_DNA-bd_sf"/>
</dbReference>
<keyword evidence="8" id="KW-1185">Reference proteome</keyword>
<evidence type="ECO:0000313" key="8">
    <source>
        <dbReference type="Proteomes" id="UP000254764"/>
    </source>
</evidence>
<keyword evidence="3" id="KW-0238">DNA-binding</keyword>
<dbReference type="FunFam" id="1.10.10.10:FF:000001">
    <property type="entry name" value="LysR family transcriptional regulator"/>
    <property type="match status" value="1"/>
</dbReference>
<dbReference type="InterPro" id="IPR000847">
    <property type="entry name" value="LysR_HTH_N"/>
</dbReference>
<comment type="similarity">
    <text evidence="1">Belongs to the LysR transcriptional regulatory family.</text>
</comment>
<evidence type="ECO:0000259" key="6">
    <source>
        <dbReference type="PROSITE" id="PS50931"/>
    </source>
</evidence>
<evidence type="ECO:0000256" key="5">
    <source>
        <dbReference type="SAM" id="MobiDB-lite"/>
    </source>
</evidence>
<evidence type="ECO:0000256" key="3">
    <source>
        <dbReference type="ARBA" id="ARBA00023125"/>
    </source>
</evidence>
<dbReference type="PANTHER" id="PTHR30126:SF39">
    <property type="entry name" value="HTH-TYPE TRANSCRIPTIONAL REGULATOR CYSL"/>
    <property type="match status" value="1"/>
</dbReference>
<keyword evidence="4" id="KW-0804">Transcription</keyword>
<keyword evidence="2" id="KW-0805">Transcription regulation</keyword>
<dbReference type="GO" id="GO:0000976">
    <property type="term" value="F:transcription cis-regulatory region binding"/>
    <property type="evidence" value="ECO:0007669"/>
    <property type="project" value="TreeGrafter"/>
</dbReference>
<name>A0A376A9B6_9HYPH</name>
<feature type="region of interest" description="Disordered" evidence="5">
    <location>
        <begin position="281"/>
        <end position="307"/>
    </location>
</feature>
<dbReference type="PROSITE" id="PS50931">
    <property type="entry name" value="HTH_LYSR"/>
    <property type="match status" value="1"/>
</dbReference>